<proteinExistence type="predicted"/>
<gene>
    <name evidence="2" type="ORF">MA16_Dca028108</name>
</gene>
<name>A0A2I0VB14_9ASPA</name>
<keyword evidence="3" id="KW-1185">Reference proteome</keyword>
<evidence type="ECO:0000313" key="2">
    <source>
        <dbReference type="EMBL" id="PKU60598.1"/>
    </source>
</evidence>
<dbReference type="Pfam" id="PF13966">
    <property type="entry name" value="zf-RVT"/>
    <property type="match status" value="1"/>
</dbReference>
<feature type="domain" description="Reverse transcriptase zinc-binding" evidence="1">
    <location>
        <begin position="2"/>
        <end position="70"/>
    </location>
</feature>
<sequence length="193" mass="22460">MDNEKVSWHKFVWHKHSSLRFSIYSWIAFKEGLKTASNLATRGISVCPSCIFCKSNLETHNHLFFECDFSFNILLRFFSRMQSMLLRSNLWQVFNYIEDQEVTNNMKNYHFLSISAIVYFIWRSRNDRLFSNCSDSVTVITSKIKRAVYLKIHRKNASKICSLDLCLCCGRYTGTPWPASSCNQGLAGCFEGL</sequence>
<reference evidence="2 3" key="2">
    <citation type="journal article" date="2017" name="Nature">
        <title>The Apostasia genome and the evolution of orchids.</title>
        <authorList>
            <person name="Zhang G.Q."/>
            <person name="Liu K.W."/>
            <person name="Li Z."/>
            <person name="Lohaus R."/>
            <person name="Hsiao Y.Y."/>
            <person name="Niu S.C."/>
            <person name="Wang J.Y."/>
            <person name="Lin Y.C."/>
            <person name="Xu Q."/>
            <person name="Chen L.J."/>
            <person name="Yoshida K."/>
            <person name="Fujiwara S."/>
            <person name="Wang Z.W."/>
            <person name="Zhang Y.Q."/>
            <person name="Mitsuda N."/>
            <person name="Wang M."/>
            <person name="Liu G.H."/>
            <person name="Pecoraro L."/>
            <person name="Huang H.X."/>
            <person name="Xiao X.J."/>
            <person name="Lin M."/>
            <person name="Wu X.Y."/>
            <person name="Wu W.L."/>
            <person name="Chen Y.Y."/>
            <person name="Chang S.B."/>
            <person name="Sakamoto S."/>
            <person name="Ohme-Takagi M."/>
            <person name="Yagi M."/>
            <person name="Zeng S.J."/>
            <person name="Shen C.Y."/>
            <person name="Yeh C.M."/>
            <person name="Luo Y.B."/>
            <person name="Tsai W.C."/>
            <person name="Van de Peer Y."/>
            <person name="Liu Z.J."/>
        </authorList>
    </citation>
    <scope>NUCLEOTIDE SEQUENCE [LARGE SCALE GENOMIC DNA]</scope>
    <source>
        <tissue evidence="2">The whole plant</tissue>
    </source>
</reference>
<organism evidence="2 3">
    <name type="scientific">Dendrobium catenatum</name>
    <dbReference type="NCBI Taxonomy" id="906689"/>
    <lineage>
        <taxon>Eukaryota</taxon>
        <taxon>Viridiplantae</taxon>
        <taxon>Streptophyta</taxon>
        <taxon>Embryophyta</taxon>
        <taxon>Tracheophyta</taxon>
        <taxon>Spermatophyta</taxon>
        <taxon>Magnoliopsida</taxon>
        <taxon>Liliopsida</taxon>
        <taxon>Asparagales</taxon>
        <taxon>Orchidaceae</taxon>
        <taxon>Epidendroideae</taxon>
        <taxon>Malaxideae</taxon>
        <taxon>Dendrobiinae</taxon>
        <taxon>Dendrobium</taxon>
    </lineage>
</organism>
<protein>
    <recommendedName>
        <fullName evidence="1">Reverse transcriptase zinc-binding domain-containing protein</fullName>
    </recommendedName>
</protein>
<evidence type="ECO:0000313" key="3">
    <source>
        <dbReference type="Proteomes" id="UP000233837"/>
    </source>
</evidence>
<dbReference type="AlphaFoldDB" id="A0A2I0VB14"/>
<dbReference type="InterPro" id="IPR026960">
    <property type="entry name" value="RVT-Znf"/>
</dbReference>
<dbReference type="Proteomes" id="UP000233837">
    <property type="component" value="Unassembled WGS sequence"/>
</dbReference>
<accession>A0A2I0VB14</accession>
<evidence type="ECO:0000259" key="1">
    <source>
        <dbReference type="Pfam" id="PF13966"/>
    </source>
</evidence>
<dbReference type="EMBL" id="KZ505037">
    <property type="protein sequence ID" value="PKU60598.1"/>
    <property type="molecule type" value="Genomic_DNA"/>
</dbReference>
<reference evidence="2 3" key="1">
    <citation type="journal article" date="2016" name="Sci. Rep.">
        <title>The Dendrobium catenatum Lindl. genome sequence provides insights into polysaccharide synthase, floral development and adaptive evolution.</title>
        <authorList>
            <person name="Zhang G.Q."/>
            <person name="Xu Q."/>
            <person name="Bian C."/>
            <person name="Tsai W.C."/>
            <person name="Yeh C.M."/>
            <person name="Liu K.W."/>
            <person name="Yoshida K."/>
            <person name="Zhang L.S."/>
            <person name="Chang S.B."/>
            <person name="Chen F."/>
            <person name="Shi Y."/>
            <person name="Su Y.Y."/>
            <person name="Zhang Y.Q."/>
            <person name="Chen L.J."/>
            <person name="Yin Y."/>
            <person name="Lin M."/>
            <person name="Huang H."/>
            <person name="Deng H."/>
            <person name="Wang Z.W."/>
            <person name="Zhu S.L."/>
            <person name="Zhao X."/>
            <person name="Deng C."/>
            <person name="Niu S.C."/>
            <person name="Huang J."/>
            <person name="Wang M."/>
            <person name="Liu G.H."/>
            <person name="Yang H.J."/>
            <person name="Xiao X.J."/>
            <person name="Hsiao Y.Y."/>
            <person name="Wu W.L."/>
            <person name="Chen Y.Y."/>
            <person name="Mitsuda N."/>
            <person name="Ohme-Takagi M."/>
            <person name="Luo Y.B."/>
            <person name="Van de Peer Y."/>
            <person name="Liu Z.J."/>
        </authorList>
    </citation>
    <scope>NUCLEOTIDE SEQUENCE [LARGE SCALE GENOMIC DNA]</scope>
    <source>
        <tissue evidence="2">The whole plant</tissue>
    </source>
</reference>